<dbReference type="AlphaFoldDB" id="A0A1S1YYA1"/>
<sequence>MQRTIKHIAQLKNIVFLLSLIPFYSCQTNTVPPTYRDALSYYPIEEGWYITYEVDSVILNYGEAENPDGIIGENIIQLMERIDKPFDDGFGHTNYRLERFKRENNNAEWVLDSVWVLTYRDNQIIKYENGIPYVKLVNPLYDRLKWNQNAYNNQGEQGEDGTDLRYEVASVGRFYGFDDKQFDITATINEINVENDDNQEDFETKVAHYAKDIGLVHLDYSKLSRSYYVFKSTDPELIGNPYCNHVNDSIVRLGDGSLVDNPFYGNPSCDYNPIYEGNLEGNTPEEKEQAINNWITQYSDNAMNPPIVNVSTLGQSSETGQIYSIAILNPDFFFGYNVVGTTINQKIIEYGINVRPGN</sequence>
<dbReference type="OrthoDB" id="1467525at2"/>
<organism evidence="1 2">
    <name type="scientific">Flammeovirga pacifica</name>
    <dbReference type="NCBI Taxonomy" id="915059"/>
    <lineage>
        <taxon>Bacteria</taxon>
        <taxon>Pseudomonadati</taxon>
        <taxon>Bacteroidota</taxon>
        <taxon>Cytophagia</taxon>
        <taxon>Cytophagales</taxon>
        <taxon>Flammeovirgaceae</taxon>
        <taxon>Flammeovirga</taxon>
    </lineage>
</organism>
<evidence type="ECO:0000313" key="1">
    <source>
        <dbReference type="EMBL" id="OHX65986.1"/>
    </source>
</evidence>
<accession>A0A1S1YYA1</accession>
<dbReference type="RefSeq" id="WP_044218885.1">
    <property type="nucleotide sequence ID" value="NZ_JRYR02000001.1"/>
</dbReference>
<name>A0A1S1YYA1_FLAPC</name>
<protein>
    <submittedName>
        <fullName evidence="1">Uncharacterized protein</fullName>
    </submittedName>
</protein>
<dbReference type="EMBL" id="JRYR02000001">
    <property type="protein sequence ID" value="OHX65986.1"/>
    <property type="molecule type" value="Genomic_DNA"/>
</dbReference>
<evidence type="ECO:0000313" key="2">
    <source>
        <dbReference type="Proteomes" id="UP000179797"/>
    </source>
</evidence>
<dbReference type="Proteomes" id="UP000179797">
    <property type="component" value="Unassembled WGS sequence"/>
</dbReference>
<keyword evidence="2" id="KW-1185">Reference proteome</keyword>
<dbReference type="STRING" id="915059.NH26_06285"/>
<reference evidence="1 2" key="1">
    <citation type="journal article" date="2012" name="Int. J. Syst. Evol. Microbiol.">
        <title>Flammeovirga pacifica sp. nov., isolated from deep-sea sediment.</title>
        <authorList>
            <person name="Xu H."/>
            <person name="Fu Y."/>
            <person name="Yang N."/>
            <person name="Ding Z."/>
            <person name="Lai Q."/>
            <person name="Zeng R."/>
        </authorList>
    </citation>
    <scope>NUCLEOTIDE SEQUENCE [LARGE SCALE GENOMIC DNA]</scope>
    <source>
        <strain evidence="2">DSM 24597 / LMG 26175 / WPAGA1</strain>
    </source>
</reference>
<gene>
    <name evidence="1" type="ORF">NH26_06285</name>
</gene>
<comment type="caution">
    <text evidence="1">The sequence shown here is derived from an EMBL/GenBank/DDBJ whole genome shotgun (WGS) entry which is preliminary data.</text>
</comment>
<proteinExistence type="predicted"/>